<accession>A0A2T5C0D3</accession>
<dbReference type="InterPro" id="IPR002523">
    <property type="entry name" value="MgTranspt_CorA/ZnTranspt_ZntB"/>
</dbReference>
<dbReference type="AlphaFoldDB" id="A0A2T5C0D3"/>
<evidence type="ECO:0000313" key="8">
    <source>
        <dbReference type="Proteomes" id="UP000243525"/>
    </source>
</evidence>
<comment type="caution">
    <text evidence="7">The sequence shown here is derived from an EMBL/GenBank/DDBJ whole genome shotgun (WGS) entry which is preliminary data.</text>
</comment>
<dbReference type="EMBL" id="QAAD01000011">
    <property type="protein sequence ID" value="PTN08008.1"/>
    <property type="molecule type" value="Genomic_DNA"/>
</dbReference>
<comment type="similarity">
    <text evidence="2">Belongs to the CorA metal ion transporter (MIT) (TC 1.A.35) family.</text>
</comment>
<gene>
    <name evidence="7" type="ORF">C8N47_11148</name>
</gene>
<dbReference type="SUPFAM" id="SSF144083">
    <property type="entry name" value="Magnesium transport protein CorA, transmembrane region"/>
    <property type="match status" value="1"/>
</dbReference>
<keyword evidence="8" id="KW-1185">Reference proteome</keyword>
<keyword evidence="4 6" id="KW-1133">Transmembrane helix</keyword>
<dbReference type="Pfam" id="PF01544">
    <property type="entry name" value="CorA"/>
    <property type="match status" value="1"/>
</dbReference>
<organism evidence="7 8">
    <name type="scientific">Mangrovibacterium marinum</name>
    <dbReference type="NCBI Taxonomy" id="1639118"/>
    <lineage>
        <taxon>Bacteria</taxon>
        <taxon>Pseudomonadati</taxon>
        <taxon>Bacteroidota</taxon>
        <taxon>Bacteroidia</taxon>
        <taxon>Marinilabiliales</taxon>
        <taxon>Prolixibacteraceae</taxon>
        <taxon>Mangrovibacterium</taxon>
    </lineage>
</organism>
<dbReference type="Gene3D" id="1.20.58.340">
    <property type="entry name" value="Magnesium transport protein CorA, transmembrane region"/>
    <property type="match status" value="2"/>
</dbReference>
<dbReference type="Proteomes" id="UP000243525">
    <property type="component" value="Unassembled WGS sequence"/>
</dbReference>
<evidence type="ECO:0000256" key="5">
    <source>
        <dbReference type="ARBA" id="ARBA00023136"/>
    </source>
</evidence>
<dbReference type="SUPFAM" id="SSF143865">
    <property type="entry name" value="CorA soluble domain-like"/>
    <property type="match status" value="1"/>
</dbReference>
<proteinExistence type="inferred from homology"/>
<evidence type="ECO:0000256" key="3">
    <source>
        <dbReference type="ARBA" id="ARBA00022692"/>
    </source>
</evidence>
<dbReference type="GO" id="GO:0016020">
    <property type="term" value="C:membrane"/>
    <property type="evidence" value="ECO:0007669"/>
    <property type="project" value="UniProtKB-SubCell"/>
</dbReference>
<dbReference type="RefSeq" id="WP_107822738.1">
    <property type="nucleotide sequence ID" value="NZ_OY782574.1"/>
</dbReference>
<evidence type="ECO:0000256" key="4">
    <source>
        <dbReference type="ARBA" id="ARBA00022989"/>
    </source>
</evidence>
<dbReference type="OrthoDB" id="9803416at2"/>
<keyword evidence="3 6" id="KW-0812">Transmembrane</keyword>
<dbReference type="PANTHER" id="PTHR47891">
    <property type="entry name" value="TRANSPORTER-RELATED"/>
    <property type="match status" value="1"/>
</dbReference>
<protein>
    <submittedName>
        <fullName evidence="7">Magnesium transporter</fullName>
    </submittedName>
</protein>
<sequence length="310" mass="35469">MLKIFKSFGGYIEIPQAEQDCWINVVDPSPAEILRLQEEFRVPADLIQDILDMDERSRYEVDDDWSLIILRIPVESEHNGVPFNTLPLGIINIKGITITLCSTTNEVLPLEQSSLYRGQNHLIHDEVNFIIKLFLRSGSTYLRYLKTINQQTARIEDELERSIQNRELNKLLKMEKCLVYFITSLKANEIVLAKLRNSLKRNLNELNEDLLEDAIIENKQALEMSQIYSDIQAGMMDAFASVISNNLNVVMKQLASISIILMIPTLIASLYGMNVPNHLESVKWAFPIIIVVSVLMAGLGIFIFRKKNLF</sequence>
<evidence type="ECO:0000313" key="7">
    <source>
        <dbReference type="EMBL" id="PTN08008.1"/>
    </source>
</evidence>
<dbReference type="GO" id="GO:0046873">
    <property type="term" value="F:metal ion transmembrane transporter activity"/>
    <property type="evidence" value="ECO:0007669"/>
    <property type="project" value="InterPro"/>
</dbReference>
<evidence type="ECO:0000256" key="6">
    <source>
        <dbReference type="SAM" id="Phobius"/>
    </source>
</evidence>
<evidence type="ECO:0000256" key="2">
    <source>
        <dbReference type="ARBA" id="ARBA00009765"/>
    </source>
</evidence>
<dbReference type="InterPro" id="IPR045861">
    <property type="entry name" value="CorA_cytoplasmic_dom"/>
</dbReference>
<evidence type="ECO:0000256" key="1">
    <source>
        <dbReference type="ARBA" id="ARBA00004141"/>
    </source>
</evidence>
<feature type="transmembrane region" description="Helical" evidence="6">
    <location>
        <begin position="284"/>
        <end position="304"/>
    </location>
</feature>
<reference evidence="7 8" key="1">
    <citation type="submission" date="2018-04" db="EMBL/GenBank/DDBJ databases">
        <title>Genomic Encyclopedia of Archaeal and Bacterial Type Strains, Phase II (KMG-II): from individual species to whole genera.</title>
        <authorList>
            <person name="Goeker M."/>
        </authorList>
    </citation>
    <scope>NUCLEOTIDE SEQUENCE [LARGE SCALE GENOMIC DNA]</scope>
    <source>
        <strain evidence="7 8">DSM 28823</strain>
    </source>
</reference>
<dbReference type="InterPro" id="IPR047199">
    <property type="entry name" value="CorA-like"/>
</dbReference>
<dbReference type="PANTHER" id="PTHR47891:SF2">
    <property type="entry name" value="MAGNESIUM AND COBALT TRANSPORTER"/>
    <property type="match status" value="1"/>
</dbReference>
<dbReference type="CDD" id="cd12827">
    <property type="entry name" value="EcCorA_ZntB-like_u2"/>
    <property type="match status" value="1"/>
</dbReference>
<comment type="subcellular location">
    <subcellularLocation>
        <location evidence="1">Membrane</location>
        <topology evidence="1">Multi-pass membrane protein</topology>
    </subcellularLocation>
</comment>
<keyword evidence="5 6" id="KW-0472">Membrane</keyword>
<dbReference type="InterPro" id="IPR045863">
    <property type="entry name" value="CorA_TM1_TM2"/>
</dbReference>
<feature type="transmembrane region" description="Helical" evidence="6">
    <location>
        <begin position="254"/>
        <end position="272"/>
    </location>
</feature>
<name>A0A2T5C0D3_9BACT</name>
<dbReference type="Gene3D" id="3.30.460.20">
    <property type="entry name" value="CorA soluble domain-like"/>
    <property type="match status" value="1"/>
</dbReference>